<reference evidence="4 5" key="1">
    <citation type="submission" date="2019-08" db="EMBL/GenBank/DDBJ databases">
        <authorList>
            <person name="Alioto T."/>
            <person name="Alioto T."/>
            <person name="Gomez Garrido J."/>
        </authorList>
    </citation>
    <scope>NUCLEOTIDE SEQUENCE [LARGE SCALE GENOMIC DNA]</scope>
</reference>
<dbReference type="InterPro" id="IPR002110">
    <property type="entry name" value="Ankyrin_rpt"/>
</dbReference>
<keyword evidence="2 3" id="KW-0040">ANK repeat</keyword>
<evidence type="ECO:0000313" key="4">
    <source>
        <dbReference type="EMBL" id="VVC35016.1"/>
    </source>
</evidence>
<feature type="repeat" description="ANK" evidence="3">
    <location>
        <begin position="69"/>
        <end position="101"/>
    </location>
</feature>
<dbReference type="AlphaFoldDB" id="A0A5E4MW38"/>
<dbReference type="SMART" id="SM00248">
    <property type="entry name" value="ANK"/>
    <property type="match status" value="7"/>
</dbReference>
<feature type="repeat" description="ANK" evidence="3">
    <location>
        <begin position="202"/>
        <end position="234"/>
    </location>
</feature>
<dbReference type="InterPro" id="IPR050663">
    <property type="entry name" value="Ankyrin-SOCS_Box"/>
</dbReference>
<dbReference type="Gene3D" id="1.25.40.20">
    <property type="entry name" value="Ankyrin repeat-containing domain"/>
    <property type="match status" value="3"/>
</dbReference>
<dbReference type="OrthoDB" id="6380347at2759"/>
<evidence type="ECO:0000256" key="1">
    <source>
        <dbReference type="ARBA" id="ARBA00022737"/>
    </source>
</evidence>
<name>A0A5E4MW38_9HEMI</name>
<dbReference type="EMBL" id="CABPRJ010001037">
    <property type="protein sequence ID" value="VVC35016.1"/>
    <property type="molecule type" value="Genomic_DNA"/>
</dbReference>
<evidence type="ECO:0000256" key="3">
    <source>
        <dbReference type="PROSITE-ProRule" id="PRU00023"/>
    </source>
</evidence>
<dbReference type="Pfam" id="PF12796">
    <property type="entry name" value="Ank_2"/>
    <property type="match status" value="3"/>
</dbReference>
<protein>
    <submittedName>
        <fullName evidence="4">Ankyrin repeat-containing domain,Ankyrin repeat</fullName>
    </submittedName>
</protein>
<feature type="repeat" description="ANK" evidence="3">
    <location>
        <begin position="168"/>
        <end position="200"/>
    </location>
</feature>
<keyword evidence="5" id="KW-1185">Reference proteome</keyword>
<proteinExistence type="predicted"/>
<dbReference type="GO" id="GO:0005634">
    <property type="term" value="C:nucleus"/>
    <property type="evidence" value="ECO:0007669"/>
    <property type="project" value="TreeGrafter"/>
</dbReference>
<dbReference type="PRINTS" id="PR01415">
    <property type="entry name" value="ANKYRIN"/>
</dbReference>
<dbReference type="PANTHER" id="PTHR24193:SF121">
    <property type="entry name" value="ADA2A-CONTAINING COMPLEX COMPONENT 3, ISOFORM D"/>
    <property type="match status" value="1"/>
</dbReference>
<dbReference type="SUPFAM" id="SSF48403">
    <property type="entry name" value="Ankyrin repeat"/>
    <property type="match status" value="1"/>
</dbReference>
<feature type="repeat" description="ANK" evidence="3">
    <location>
        <begin position="135"/>
        <end position="167"/>
    </location>
</feature>
<accession>A0A5E4MW38</accession>
<dbReference type="GO" id="GO:0045944">
    <property type="term" value="P:positive regulation of transcription by RNA polymerase II"/>
    <property type="evidence" value="ECO:0007669"/>
    <property type="project" value="TreeGrafter"/>
</dbReference>
<dbReference type="GO" id="GO:0000976">
    <property type="term" value="F:transcription cis-regulatory region binding"/>
    <property type="evidence" value="ECO:0007669"/>
    <property type="project" value="TreeGrafter"/>
</dbReference>
<evidence type="ECO:0000256" key="2">
    <source>
        <dbReference type="ARBA" id="ARBA00023043"/>
    </source>
</evidence>
<feature type="repeat" description="ANK" evidence="3">
    <location>
        <begin position="7"/>
        <end position="39"/>
    </location>
</feature>
<dbReference type="PANTHER" id="PTHR24193">
    <property type="entry name" value="ANKYRIN REPEAT PROTEIN"/>
    <property type="match status" value="1"/>
</dbReference>
<keyword evidence="1" id="KW-0677">Repeat</keyword>
<gene>
    <name evidence="4" type="ORF">CINCED_3A015742</name>
</gene>
<evidence type="ECO:0000313" key="5">
    <source>
        <dbReference type="Proteomes" id="UP000325440"/>
    </source>
</evidence>
<organism evidence="4 5">
    <name type="scientific">Cinara cedri</name>
    <dbReference type="NCBI Taxonomy" id="506608"/>
    <lineage>
        <taxon>Eukaryota</taxon>
        <taxon>Metazoa</taxon>
        <taxon>Ecdysozoa</taxon>
        <taxon>Arthropoda</taxon>
        <taxon>Hexapoda</taxon>
        <taxon>Insecta</taxon>
        <taxon>Pterygota</taxon>
        <taxon>Neoptera</taxon>
        <taxon>Paraneoptera</taxon>
        <taxon>Hemiptera</taxon>
        <taxon>Sternorrhyncha</taxon>
        <taxon>Aphidomorpha</taxon>
        <taxon>Aphidoidea</taxon>
        <taxon>Aphididae</taxon>
        <taxon>Lachninae</taxon>
        <taxon>Cinara</taxon>
    </lineage>
</organism>
<dbReference type="PROSITE" id="PS50088">
    <property type="entry name" value="ANK_REPEAT"/>
    <property type="match status" value="6"/>
</dbReference>
<sequence>MGPVGQYGRTSLHLAAEKGQIDVVSNLVAGGADIHAKDEYGTTPLKNHKKVIEFLVEKDADVNIADNKCENTALHRATEKGFKAVVEFLVEKGAKVNAINIVRETPLQLAVRGGHKEIVGFLVANGADVNTVSKFGGTALHSAVEEGYTDIARFLVEKGAYVNARGEDRRTPLHCAAAKGSKEIVEFLIGKGADVHAVDNMHGETPLHKASKCGHRDVIKVLLDKGADPALKDRYGRTAIELAKNCDIRQIFEDAKGANVSEAPNPKLNETQKCKHISDTSKGAV</sequence>
<feature type="repeat" description="ANK" evidence="3">
    <location>
        <begin position="102"/>
        <end position="134"/>
    </location>
</feature>
<dbReference type="PROSITE" id="PS50297">
    <property type="entry name" value="ANK_REP_REGION"/>
    <property type="match status" value="6"/>
</dbReference>
<dbReference type="InterPro" id="IPR036770">
    <property type="entry name" value="Ankyrin_rpt-contain_sf"/>
</dbReference>
<dbReference type="Proteomes" id="UP000325440">
    <property type="component" value="Unassembled WGS sequence"/>
</dbReference>